<evidence type="ECO:0000256" key="1">
    <source>
        <dbReference type="ARBA" id="ARBA00004141"/>
    </source>
</evidence>
<keyword evidence="8" id="KW-1185">Reference proteome</keyword>
<evidence type="ECO:0000313" key="7">
    <source>
        <dbReference type="EMBL" id="KAJ7227241.1"/>
    </source>
</evidence>
<comment type="caution">
    <text evidence="7">The sequence shown here is derived from an EMBL/GenBank/DDBJ whole genome shotgun (WGS) entry which is preliminary data.</text>
</comment>
<evidence type="ECO:0000313" key="8">
    <source>
        <dbReference type="Proteomes" id="UP001219525"/>
    </source>
</evidence>
<dbReference type="InterPro" id="IPR036259">
    <property type="entry name" value="MFS_trans_sf"/>
</dbReference>
<feature type="transmembrane region" description="Helical" evidence="6">
    <location>
        <begin position="139"/>
        <end position="159"/>
    </location>
</feature>
<keyword evidence="4 6" id="KW-0472">Membrane</keyword>
<feature type="transmembrane region" description="Helical" evidence="6">
    <location>
        <begin position="171"/>
        <end position="192"/>
    </location>
</feature>
<name>A0AAD6YRK9_9AGAR</name>
<accession>A0AAD6YRK9</accession>
<keyword evidence="2 6" id="KW-0812">Transmembrane</keyword>
<feature type="transmembrane region" description="Helical" evidence="6">
    <location>
        <begin position="40"/>
        <end position="59"/>
    </location>
</feature>
<feature type="transmembrane region" description="Helical" evidence="6">
    <location>
        <begin position="334"/>
        <end position="358"/>
    </location>
</feature>
<feature type="transmembrane region" description="Helical" evidence="6">
    <location>
        <begin position="282"/>
        <end position="307"/>
    </location>
</feature>
<feature type="transmembrane region" description="Helical" evidence="6">
    <location>
        <begin position="479"/>
        <end position="496"/>
    </location>
</feature>
<protein>
    <recommendedName>
        <fullName evidence="9">MFS general substrate transporter</fullName>
    </recommendedName>
</protein>
<proteinExistence type="predicted"/>
<organism evidence="7 8">
    <name type="scientific">Mycena pura</name>
    <dbReference type="NCBI Taxonomy" id="153505"/>
    <lineage>
        <taxon>Eukaryota</taxon>
        <taxon>Fungi</taxon>
        <taxon>Dikarya</taxon>
        <taxon>Basidiomycota</taxon>
        <taxon>Agaricomycotina</taxon>
        <taxon>Agaricomycetes</taxon>
        <taxon>Agaricomycetidae</taxon>
        <taxon>Agaricales</taxon>
        <taxon>Marasmiineae</taxon>
        <taxon>Mycenaceae</taxon>
        <taxon>Mycena</taxon>
    </lineage>
</organism>
<dbReference type="AlphaFoldDB" id="A0AAD6YRK9"/>
<feature type="transmembrane region" description="Helical" evidence="6">
    <location>
        <begin position="102"/>
        <end position="127"/>
    </location>
</feature>
<dbReference type="PANTHER" id="PTHR23507">
    <property type="entry name" value="ZGC:174356"/>
    <property type="match status" value="1"/>
</dbReference>
<dbReference type="EMBL" id="JARJCW010000003">
    <property type="protein sequence ID" value="KAJ7227241.1"/>
    <property type="molecule type" value="Genomic_DNA"/>
</dbReference>
<sequence>MTNTWIDGETSPLLSGTPTPTLRDSDEDSYYGARDPRASLSWLIPVAVLATLSNTLTAFSRQMFFRQFVCEEIAIPDPSLLRISGDMLLQSSSKLGCTDPPYLYGILSLNTVSMVVTCIACSLTTGWWSRQGDMYGRRYPLMVSVLGSTLLNLVFALVADSPVFEGFAKPCAFLGLLLEGLLGGTATFRAAVHAYTADASPAGSWSTSFSVIQGLFILCTILGNWIGTGMGFFAPFLPFGVSVALGVINLGFILFFLPESLPQDFTFDRPSKLSFEDVKKTIYSTISIFAASYQMAFLGLALFLYSLTSSADSSRLLFVSRRDLHSPTSFSPGFFIALSSLVRMGAFFVVVPAILYFLKKRSPLSLAISTKHYFLSVINIDASAARYSVLADFMFQLFVLGVPTSPSAIFFSLALVAPLTVGTRPALYSLIAVSSEVRGGVPRRGAAFGAISVIVLVGEMLSHILYVSTIKVWGSFPKVGFALTAGLLGAVALFLWPAERLSHDTPDHERIRIVVSDDARSPGHDPATISPVYRRHGVTGGSGDTR</sequence>
<dbReference type="GO" id="GO:0022857">
    <property type="term" value="F:transmembrane transporter activity"/>
    <property type="evidence" value="ECO:0007669"/>
    <property type="project" value="TreeGrafter"/>
</dbReference>
<evidence type="ECO:0000256" key="3">
    <source>
        <dbReference type="ARBA" id="ARBA00022989"/>
    </source>
</evidence>
<reference evidence="7" key="1">
    <citation type="submission" date="2023-03" db="EMBL/GenBank/DDBJ databases">
        <title>Massive genome expansion in bonnet fungi (Mycena s.s.) driven by repeated elements and novel gene families across ecological guilds.</title>
        <authorList>
            <consortium name="Lawrence Berkeley National Laboratory"/>
            <person name="Harder C.B."/>
            <person name="Miyauchi S."/>
            <person name="Viragh M."/>
            <person name="Kuo A."/>
            <person name="Thoen E."/>
            <person name="Andreopoulos B."/>
            <person name="Lu D."/>
            <person name="Skrede I."/>
            <person name="Drula E."/>
            <person name="Henrissat B."/>
            <person name="Morin E."/>
            <person name="Kohler A."/>
            <person name="Barry K."/>
            <person name="LaButti K."/>
            <person name="Morin E."/>
            <person name="Salamov A."/>
            <person name="Lipzen A."/>
            <person name="Mereny Z."/>
            <person name="Hegedus B."/>
            <person name="Baldrian P."/>
            <person name="Stursova M."/>
            <person name="Weitz H."/>
            <person name="Taylor A."/>
            <person name="Grigoriev I.V."/>
            <person name="Nagy L.G."/>
            <person name="Martin F."/>
            <person name="Kauserud H."/>
        </authorList>
    </citation>
    <scope>NUCLEOTIDE SEQUENCE</scope>
    <source>
        <strain evidence="7">9144</strain>
    </source>
</reference>
<feature type="compositionally biased region" description="Low complexity" evidence="5">
    <location>
        <begin position="10"/>
        <end position="22"/>
    </location>
</feature>
<keyword evidence="3 6" id="KW-1133">Transmembrane helix</keyword>
<gene>
    <name evidence="7" type="ORF">GGX14DRAFT_539305</name>
</gene>
<evidence type="ECO:0000256" key="2">
    <source>
        <dbReference type="ARBA" id="ARBA00022692"/>
    </source>
</evidence>
<dbReference type="Gene3D" id="1.20.1250.20">
    <property type="entry name" value="MFS general substrate transporter like domains"/>
    <property type="match status" value="1"/>
</dbReference>
<dbReference type="SUPFAM" id="SSF103473">
    <property type="entry name" value="MFS general substrate transporter"/>
    <property type="match status" value="1"/>
</dbReference>
<evidence type="ECO:0008006" key="9">
    <source>
        <dbReference type="Google" id="ProtNLM"/>
    </source>
</evidence>
<feature type="region of interest" description="Disordered" evidence="5">
    <location>
        <begin position="518"/>
        <end position="546"/>
    </location>
</feature>
<feature type="transmembrane region" description="Helical" evidence="6">
    <location>
        <begin position="232"/>
        <end position="257"/>
    </location>
</feature>
<evidence type="ECO:0000256" key="4">
    <source>
        <dbReference type="ARBA" id="ARBA00023136"/>
    </source>
</evidence>
<evidence type="ECO:0000256" key="6">
    <source>
        <dbReference type="SAM" id="Phobius"/>
    </source>
</evidence>
<dbReference type="GO" id="GO:0016020">
    <property type="term" value="C:membrane"/>
    <property type="evidence" value="ECO:0007669"/>
    <property type="project" value="UniProtKB-SubCell"/>
</dbReference>
<feature type="region of interest" description="Disordered" evidence="5">
    <location>
        <begin position="1"/>
        <end position="30"/>
    </location>
</feature>
<feature type="transmembrane region" description="Helical" evidence="6">
    <location>
        <begin position="445"/>
        <end position="467"/>
    </location>
</feature>
<feature type="transmembrane region" description="Helical" evidence="6">
    <location>
        <begin position="204"/>
        <end position="226"/>
    </location>
</feature>
<evidence type="ECO:0000256" key="5">
    <source>
        <dbReference type="SAM" id="MobiDB-lite"/>
    </source>
</evidence>
<comment type="subcellular location">
    <subcellularLocation>
        <location evidence="1">Membrane</location>
        <topology evidence="1">Multi-pass membrane protein</topology>
    </subcellularLocation>
</comment>
<dbReference type="PANTHER" id="PTHR23507:SF1">
    <property type="entry name" value="FI18259P1-RELATED"/>
    <property type="match status" value="1"/>
</dbReference>
<dbReference type="Proteomes" id="UP001219525">
    <property type="component" value="Unassembled WGS sequence"/>
</dbReference>